<name>A0A3M8Q7N1_9GAMM</name>
<organism evidence="1 2">
    <name type="scientific">Marinomonas hwangdonensis</name>
    <dbReference type="NCBI Taxonomy" id="1053647"/>
    <lineage>
        <taxon>Bacteria</taxon>
        <taxon>Pseudomonadati</taxon>
        <taxon>Pseudomonadota</taxon>
        <taxon>Gammaproteobacteria</taxon>
        <taxon>Oceanospirillales</taxon>
        <taxon>Oceanospirillaceae</taxon>
        <taxon>Marinomonas</taxon>
    </lineage>
</organism>
<gene>
    <name evidence="1" type="ORF">EBI00_04080</name>
</gene>
<dbReference type="OrthoDB" id="5177824at2"/>
<reference evidence="1 2" key="1">
    <citation type="journal article" date="2012" name="Int. J. Syst. Evol. Microbiol.">
        <title>Marinomonas hwangdonensis sp. nov., isolated from seawater.</title>
        <authorList>
            <person name="Jung Y.T."/>
            <person name="Oh T.K."/>
            <person name="Yoon J.H."/>
        </authorList>
    </citation>
    <scope>NUCLEOTIDE SEQUENCE [LARGE SCALE GENOMIC DNA]</scope>
    <source>
        <strain evidence="1 2">HDW-15</strain>
    </source>
</reference>
<dbReference type="InterPro" id="IPR016084">
    <property type="entry name" value="Haem_Oase-like_multi-hlx"/>
</dbReference>
<dbReference type="EMBL" id="RIZG01000002">
    <property type="protein sequence ID" value="RNF52097.1"/>
    <property type="molecule type" value="Genomic_DNA"/>
</dbReference>
<evidence type="ECO:0000313" key="1">
    <source>
        <dbReference type="EMBL" id="RNF52097.1"/>
    </source>
</evidence>
<accession>A0A3M8Q7N1</accession>
<sequence length="223" mass="25383">MTLYQRLQQETLAERQYLVTSPIIQRCFHGQITLENYVDFLTQAYHHVKHTVPLLMAVGSRLPEEKEWLREAVGEYIEEEMGHQEWILNDIAACGADKETVRKSQPASATELMVAYAYDAVNRINPLRFFGMVFVLEGTSIALADNAAEHIKNKLGLPANAFSYLRSHGSLDQDHIVFFEGLMNKITDKNEQDQIIHSAKMFFKLYANIFRELDGTTAQADAA</sequence>
<dbReference type="AlphaFoldDB" id="A0A3M8Q7N1"/>
<comment type="caution">
    <text evidence="1">The sequence shown here is derived from an EMBL/GenBank/DDBJ whole genome shotgun (WGS) entry which is preliminary data.</text>
</comment>
<dbReference type="SUPFAM" id="SSF48613">
    <property type="entry name" value="Heme oxygenase-like"/>
    <property type="match status" value="1"/>
</dbReference>
<dbReference type="Pfam" id="PF14518">
    <property type="entry name" value="Haem_oxygenas_2"/>
    <property type="match status" value="1"/>
</dbReference>
<protein>
    <submittedName>
        <fullName evidence="1">Iron-containing redox enzyme family protein</fullName>
    </submittedName>
</protein>
<keyword evidence="2" id="KW-1185">Reference proteome</keyword>
<dbReference type="Gene3D" id="1.20.910.10">
    <property type="entry name" value="Heme oxygenase-like"/>
    <property type="match status" value="1"/>
</dbReference>
<proteinExistence type="predicted"/>
<dbReference type="RefSeq" id="WP_123094646.1">
    <property type="nucleotide sequence ID" value="NZ_RIZG01000002.1"/>
</dbReference>
<dbReference type="SMART" id="SM01236">
    <property type="entry name" value="Haem_oxygenase_2"/>
    <property type="match status" value="1"/>
</dbReference>
<dbReference type="Proteomes" id="UP000280507">
    <property type="component" value="Unassembled WGS sequence"/>
</dbReference>
<evidence type="ECO:0000313" key="2">
    <source>
        <dbReference type="Proteomes" id="UP000280507"/>
    </source>
</evidence>